<dbReference type="Pfam" id="PF13561">
    <property type="entry name" value="adh_short_C2"/>
    <property type="match status" value="1"/>
</dbReference>
<protein>
    <submittedName>
        <fullName evidence="1">SDR family oxidoreductase</fullName>
    </submittedName>
</protein>
<name>A0AAW9QTU7_9CHRO</name>
<evidence type="ECO:0000313" key="1">
    <source>
        <dbReference type="EMBL" id="MEG3437206.1"/>
    </source>
</evidence>
<sequence>MTDTFGAIDTLVLNAPGLTLTDATARLPREYKDASAGAIPPRRNGLPEDIAGAIRLLASDEAKYITGTYLPVSGGARML</sequence>
<reference evidence="1 2" key="1">
    <citation type="submission" date="2024-01" db="EMBL/GenBank/DDBJ databases">
        <title>Genomic insights into the taxonomy and metabolism of the cyanobacterium Pannus brasiliensis CCIBt3594.</title>
        <authorList>
            <person name="Machado M."/>
            <person name="Botero N.B."/>
            <person name="Andreote A.P.D."/>
            <person name="Feitosa A.M.T."/>
            <person name="Popin R."/>
            <person name="Sivonen K."/>
            <person name="Fiore M.F."/>
        </authorList>
    </citation>
    <scope>NUCLEOTIDE SEQUENCE [LARGE SCALE GENOMIC DNA]</scope>
    <source>
        <strain evidence="1 2">CCIBt3594</strain>
    </source>
</reference>
<evidence type="ECO:0000313" key="2">
    <source>
        <dbReference type="Proteomes" id="UP001328733"/>
    </source>
</evidence>
<dbReference type="Proteomes" id="UP001328733">
    <property type="component" value="Unassembled WGS sequence"/>
</dbReference>
<dbReference type="Gene3D" id="3.40.50.720">
    <property type="entry name" value="NAD(P)-binding Rossmann-like Domain"/>
    <property type="match status" value="1"/>
</dbReference>
<dbReference type="EMBL" id="JBAFSM010000013">
    <property type="protein sequence ID" value="MEG3437206.1"/>
    <property type="molecule type" value="Genomic_DNA"/>
</dbReference>
<dbReference type="InterPro" id="IPR036291">
    <property type="entry name" value="NAD(P)-bd_dom_sf"/>
</dbReference>
<gene>
    <name evidence="1" type="ORF">V0288_08755</name>
</gene>
<dbReference type="RefSeq" id="WP_332864690.1">
    <property type="nucleotide sequence ID" value="NZ_JBAFSM010000013.1"/>
</dbReference>
<accession>A0AAW9QTU7</accession>
<comment type="caution">
    <text evidence="1">The sequence shown here is derived from an EMBL/GenBank/DDBJ whole genome shotgun (WGS) entry which is preliminary data.</text>
</comment>
<dbReference type="AlphaFoldDB" id="A0AAW9QTU7"/>
<dbReference type="InterPro" id="IPR002347">
    <property type="entry name" value="SDR_fam"/>
</dbReference>
<dbReference type="SUPFAM" id="SSF51735">
    <property type="entry name" value="NAD(P)-binding Rossmann-fold domains"/>
    <property type="match status" value="1"/>
</dbReference>
<keyword evidence="2" id="KW-1185">Reference proteome</keyword>
<proteinExistence type="predicted"/>
<organism evidence="1 2">
    <name type="scientific">Pannus brasiliensis CCIBt3594</name>
    <dbReference type="NCBI Taxonomy" id="1427578"/>
    <lineage>
        <taxon>Bacteria</taxon>
        <taxon>Bacillati</taxon>
        <taxon>Cyanobacteriota</taxon>
        <taxon>Cyanophyceae</taxon>
        <taxon>Oscillatoriophycideae</taxon>
        <taxon>Chroococcales</taxon>
        <taxon>Microcystaceae</taxon>
        <taxon>Pannus</taxon>
    </lineage>
</organism>